<dbReference type="Proteomes" id="UP000325313">
    <property type="component" value="Unassembled WGS sequence"/>
</dbReference>
<evidence type="ECO:0000313" key="1">
    <source>
        <dbReference type="EMBL" id="KAA1070155.1"/>
    </source>
</evidence>
<keyword evidence="3" id="KW-1185">Reference proteome</keyword>
<reference evidence="3 4" key="1">
    <citation type="submission" date="2019-05" db="EMBL/GenBank/DDBJ databases">
        <title>Emergence of the Ug99 lineage of the wheat stem rust pathogen through somatic hybridization.</title>
        <authorList>
            <person name="Li F."/>
            <person name="Upadhyaya N.M."/>
            <person name="Sperschneider J."/>
            <person name="Matny O."/>
            <person name="Nguyen-Phuc H."/>
            <person name="Mago R."/>
            <person name="Raley C."/>
            <person name="Miller M.E."/>
            <person name="Silverstein K.A.T."/>
            <person name="Henningsen E."/>
            <person name="Hirsch C.D."/>
            <person name="Visser B."/>
            <person name="Pretorius Z.A."/>
            <person name="Steffenson B.J."/>
            <person name="Schwessinger B."/>
            <person name="Dodds P.N."/>
            <person name="Figueroa M."/>
        </authorList>
    </citation>
    <scope>NUCLEOTIDE SEQUENCE [LARGE SCALE GENOMIC DNA]</scope>
    <source>
        <strain evidence="1">21-0</strain>
        <strain evidence="2 4">Ug99</strain>
    </source>
</reference>
<organism evidence="2 4">
    <name type="scientific">Puccinia graminis f. sp. tritici</name>
    <dbReference type="NCBI Taxonomy" id="56615"/>
    <lineage>
        <taxon>Eukaryota</taxon>
        <taxon>Fungi</taxon>
        <taxon>Dikarya</taxon>
        <taxon>Basidiomycota</taxon>
        <taxon>Pucciniomycotina</taxon>
        <taxon>Pucciniomycetes</taxon>
        <taxon>Pucciniales</taxon>
        <taxon>Pucciniaceae</taxon>
        <taxon>Puccinia</taxon>
    </lineage>
</organism>
<dbReference type="AlphaFoldDB" id="A0A5B0NN65"/>
<evidence type="ECO:0000313" key="4">
    <source>
        <dbReference type="Proteomes" id="UP000325313"/>
    </source>
</evidence>
<gene>
    <name evidence="1" type="ORF">PGT21_000832</name>
    <name evidence="2" type="ORF">PGTUg99_037517</name>
</gene>
<comment type="caution">
    <text evidence="2">The sequence shown here is derived from an EMBL/GenBank/DDBJ whole genome shotgun (WGS) entry which is preliminary data.</text>
</comment>
<name>A0A5B0NN65_PUCGR</name>
<evidence type="ECO:0000313" key="2">
    <source>
        <dbReference type="EMBL" id="KAA1090243.1"/>
    </source>
</evidence>
<accession>A0A5B0NN65</accession>
<protein>
    <submittedName>
        <fullName evidence="2">Uncharacterized protein</fullName>
    </submittedName>
</protein>
<proteinExistence type="predicted"/>
<dbReference type="EMBL" id="VSWC01000171">
    <property type="protein sequence ID" value="KAA1070155.1"/>
    <property type="molecule type" value="Genomic_DNA"/>
</dbReference>
<evidence type="ECO:0000313" key="3">
    <source>
        <dbReference type="Proteomes" id="UP000324748"/>
    </source>
</evidence>
<dbReference type="EMBL" id="VDEP01000404">
    <property type="protein sequence ID" value="KAA1090243.1"/>
    <property type="molecule type" value="Genomic_DNA"/>
</dbReference>
<dbReference type="Proteomes" id="UP000324748">
    <property type="component" value="Unassembled WGS sequence"/>
</dbReference>
<sequence length="121" mass="14180">MDQNQTRFNDTLPCRRCRDMQAGDPCVYDVDRGSCAQCETTGQLCDVRGDDFRVERHIIRRLIRTQNQLRRARARIIQRPGMNGTSLLTDVLLRRIQAEIRRLEERVFDLRGDDLIEMSEA</sequence>